<gene>
    <name evidence="1" type="ORF">M5X04_26970</name>
</gene>
<comment type="caution">
    <text evidence="1">The sequence shown here is derived from an EMBL/GenBank/DDBJ whole genome shotgun (WGS) entry which is preliminary data.</text>
</comment>
<proteinExistence type="predicted"/>
<organism evidence="1 2">
    <name type="scientific">Paenibacillus alvei</name>
    <name type="common">Bacillus alvei</name>
    <dbReference type="NCBI Taxonomy" id="44250"/>
    <lineage>
        <taxon>Bacteria</taxon>
        <taxon>Bacillati</taxon>
        <taxon>Bacillota</taxon>
        <taxon>Bacilli</taxon>
        <taxon>Bacillales</taxon>
        <taxon>Paenibacillaceae</taxon>
        <taxon>Paenibacillus</taxon>
    </lineage>
</organism>
<protein>
    <submittedName>
        <fullName evidence="1">Uncharacterized protein</fullName>
    </submittedName>
</protein>
<evidence type="ECO:0000313" key="2">
    <source>
        <dbReference type="Proteomes" id="UP001527090"/>
    </source>
</evidence>
<name>A0ABT4EKS6_PAEAL</name>
<keyword evidence="2" id="KW-1185">Reference proteome</keyword>
<dbReference type="EMBL" id="JAMDLY010000024">
    <property type="protein sequence ID" value="MCY9532956.1"/>
    <property type="molecule type" value="Genomic_DNA"/>
</dbReference>
<accession>A0ABT4EKS6</accession>
<reference evidence="1 2" key="1">
    <citation type="submission" date="2022-05" db="EMBL/GenBank/DDBJ databases">
        <title>Genome Sequencing of Bee-Associated Microbes.</title>
        <authorList>
            <person name="Dunlap C."/>
        </authorList>
    </citation>
    <scope>NUCLEOTIDE SEQUENCE [LARGE SCALE GENOMIC DNA]</scope>
    <source>
        <strain evidence="1 2">NRRL NRS-750</strain>
    </source>
</reference>
<sequence>MTTFRGDSDYKTSFERAATCLIDAKIEDRDERMTAVQALIDEYVASIGERPDGAIIEQLTDYILFEELEGDMRTDKINDEYPILSERQMARRFERECGLEIAENHDTEGRNRATPIRRRRTAKESRFVDKLAQMKNRKRSAQYKRDTSPGSVISYNLRDTGGAFADDFVDCRGLGERWANG</sequence>
<dbReference type="RefSeq" id="WP_268633039.1">
    <property type="nucleotide sequence ID" value="NZ_JAMDLY010000024.1"/>
</dbReference>
<evidence type="ECO:0000313" key="1">
    <source>
        <dbReference type="EMBL" id="MCY9532956.1"/>
    </source>
</evidence>
<dbReference type="Proteomes" id="UP001527090">
    <property type="component" value="Unassembled WGS sequence"/>
</dbReference>